<dbReference type="GO" id="GO:0031417">
    <property type="term" value="C:NatC complex"/>
    <property type="evidence" value="ECO:0007669"/>
    <property type="project" value="InterPro"/>
</dbReference>
<feature type="non-terminal residue" evidence="3">
    <location>
        <position position="1"/>
    </location>
</feature>
<protein>
    <recommendedName>
        <fullName evidence="2">Sm domain-containing protein</fullName>
    </recommendedName>
</protein>
<proteinExistence type="inferred from homology"/>
<dbReference type="PANTHER" id="PTHR10701">
    <property type="entry name" value="SMALL NUCLEAR RIBONUCLEOPROTEIN-ASSOCIATED PROTEIN B AND N"/>
    <property type="match status" value="1"/>
</dbReference>
<feature type="domain" description="Sm" evidence="2">
    <location>
        <begin position="7"/>
        <end position="85"/>
    </location>
</feature>
<dbReference type="EMBL" id="CAJPIZ010042497">
    <property type="protein sequence ID" value="CAG2121864.1"/>
    <property type="molecule type" value="Genomic_DNA"/>
</dbReference>
<evidence type="ECO:0000313" key="4">
    <source>
        <dbReference type="Proteomes" id="UP000759131"/>
    </source>
</evidence>
<dbReference type="OrthoDB" id="368909at2759"/>
<dbReference type="CDD" id="cd06168">
    <property type="entry name" value="LSMD1"/>
    <property type="match status" value="1"/>
</dbReference>
<reference evidence="3" key="1">
    <citation type="submission" date="2020-11" db="EMBL/GenBank/DDBJ databases">
        <authorList>
            <person name="Tran Van P."/>
        </authorList>
    </citation>
    <scope>NUCLEOTIDE SEQUENCE</scope>
</reference>
<accession>A0A7R9LV15</accession>
<dbReference type="Gene3D" id="2.30.30.100">
    <property type="match status" value="1"/>
</dbReference>
<organism evidence="3">
    <name type="scientific">Medioppia subpectinata</name>
    <dbReference type="NCBI Taxonomy" id="1979941"/>
    <lineage>
        <taxon>Eukaryota</taxon>
        <taxon>Metazoa</taxon>
        <taxon>Ecdysozoa</taxon>
        <taxon>Arthropoda</taxon>
        <taxon>Chelicerata</taxon>
        <taxon>Arachnida</taxon>
        <taxon>Acari</taxon>
        <taxon>Acariformes</taxon>
        <taxon>Sarcoptiformes</taxon>
        <taxon>Oribatida</taxon>
        <taxon>Brachypylina</taxon>
        <taxon>Oppioidea</taxon>
        <taxon>Oppiidae</taxon>
        <taxon>Medioppia</taxon>
    </lineage>
</organism>
<name>A0A7R9LV15_9ACAR</name>
<dbReference type="InterPro" id="IPR010920">
    <property type="entry name" value="LSM_dom_sf"/>
</dbReference>
<dbReference type="SUPFAM" id="SSF50182">
    <property type="entry name" value="Sm-like ribonucleoproteins"/>
    <property type="match status" value="1"/>
</dbReference>
<dbReference type="AlphaFoldDB" id="A0A7R9LV15"/>
<evidence type="ECO:0000256" key="1">
    <source>
        <dbReference type="ARBA" id="ARBA00006850"/>
    </source>
</evidence>
<dbReference type="InterPro" id="IPR047575">
    <property type="entry name" value="Sm"/>
</dbReference>
<comment type="similarity">
    <text evidence="1">Belongs to the snRNP Sm proteins family.</text>
</comment>
<evidence type="ECO:0000313" key="3">
    <source>
        <dbReference type="EMBL" id="CAD7648193.1"/>
    </source>
</evidence>
<keyword evidence="4" id="KW-1185">Reference proteome</keyword>
<dbReference type="GO" id="GO:0003723">
    <property type="term" value="F:RNA binding"/>
    <property type="evidence" value="ECO:0007669"/>
    <property type="project" value="InterPro"/>
</dbReference>
<dbReference type="PROSITE" id="PS52002">
    <property type="entry name" value="SM"/>
    <property type="match status" value="1"/>
</dbReference>
<evidence type="ECO:0000259" key="2">
    <source>
        <dbReference type="PROSITE" id="PS52002"/>
    </source>
</evidence>
<dbReference type="SMART" id="SM00651">
    <property type="entry name" value="Sm"/>
    <property type="match status" value="1"/>
</dbReference>
<dbReference type="EMBL" id="OC897072">
    <property type="protein sequence ID" value="CAD7648193.1"/>
    <property type="molecule type" value="Genomic_DNA"/>
</dbReference>
<gene>
    <name evidence="3" type="ORF">OSB1V03_LOCUS21810</name>
</gene>
<dbReference type="InterPro" id="IPR034110">
    <property type="entry name" value="LSMD1_Sm"/>
</dbReference>
<dbReference type="Pfam" id="PF01423">
    <property type="entry name" value="LSM"/>
    <property type="match status" value="1"/>
</dbReference>
<sequence length="88" mass="9861">APEVKSPLRLRLESWLNKNMKILMSDGRTLVGIFLCTDRDRNVILGSCLEYLKPNDDGSTEEPRVLGLAMIPGQHIVSIHVDKPHPIT</sequence>
<dbReference type="InterPro" id="IPR050914">
    <property type="entry name" value="snRNP_SmB/NAA38-like"/>
</dbReference>
<dbReference type="FunFam" id="2.30.30.100:FF:000028">
    <property type="entry name" value="N-alpha-acetyltransferase 38, NatC auxiliary subunit"/>
    <property type="match status" value="1"/>
</dbReference>
<dbReference type="Proteomes" id="UP000759131">
    <property type="component" value="Unassembled WGS sequence"/>
</dbReference>
<dbReference type="PANTHER" id="PTHR10701:SF5">
    <property type="entry name" value="N-ALPHA-ACETYLTRANSFERASE 38, NATC AUXILIARY SUBUNIT"/>
    <property type="match status" value="1"/>
</dbReference>
<dbReference type="InterPro" id="IPR001163">
    <property type="entry name" value="Sm_dom_euk/arc"/>
</dbReference>